<feature type="domain" description="C2" evidence="13">
    <location>
        <begin position="38"/>
        <end position="62"/>
    </location>
</feature>
<keyword evidence="6" id="KW-0479">Metal-binding</keyword>
<evidence type="ECO:0000313" key="15">
    <source>
        <dbReference type="Proteomes" id="UP000636709"/>
    </source>
</evidence>
<keyword evidence="5" id="KW-0938">Abscisic acid signaling pathway</keyword>
<dbReference type="InterPro" id="IPR044562">
    <property type="entry name" value="CAR1-11"/>
</dbReference>
<reference evidence="14" key="1">
    <citation type="submission" date="2020-07" db="EMBL/GenBank/DDBJ databases">
        <title>Genome sequence and genetic diversity analysis of an under-domesticated orphan crop, white fonio (Digitaria exilis).</title>
        <authorList>
            <person name="Bennetzen J.L."/>
            <person name="Chen S."/>
            <person name="Ma X."/>
            <person name="Wang X."/>
            <person name="Yssel A.E.J."/>
            <person name="Chaluvadi S.R."/>
            <person name="Johnson M."/>
            <person name="Gangashetty P."/>
            <person name="Hamidou F."/>
            <person name="Sanogo M.D."/>
            <person name="Zwaenepoel A."/>
            <person name="Wallace J."/>
            <person name="Van De Peer Y."/>
            <person name="Van Deynze A."/>
        </authorList>
    </citation>
    <scope>NUCLEOTIDE SEQUENCE</scope>
    <source>
        <tissue evidence="14">Leaves</tissue>
    </source>
</reference>
<dbReference type="GO" id="GO:0009738">
    <property type="term" value="P:abscisic acid-activated signaling pathway"/>
    <property type="evidence" value="ECO:0007669"/>
    <property type="project" value="UniProtKB-KW"/>
</dbReference>
<dbReference type="GO" id="GO:0008289">
    <property type="term" value="F:lipid binding"/>
    <property type="evidence" value="ECO:0007669"/>
    <property type="project" value="UniProtKB-KW"/>
</dbReference>
<dbReference type="SUPFAM" id="SSF49562">
    <property type="entry name" value="C2 domain (Calcium/lipid-binding domain, CaLB)"/>
    <property type="match status" value="1"/>
</dbReference>
<evidence type="ECO:0000256" key="3">
    <source>
        <dbReference type="ARBA" id="ARBA00022468"/>
    </source>
</evidence>
<feature type="domain" description="C2" evidence="13">
    <location>
        <begin position="8"/>
        <end position="36"/>
    </location>
</feature>
<keyword evidence="3" id="KW-0343">GTPase activation</keyword>
<evidence type="ECO:0000256" key="12">
    <source>
        <dbReference type="SAM" id="MobiDB-lite"/>
    </source>
</evidence>
<evidence type="ECO:0000313" key="14">
    <source>
        <dbReference type="EMBL" id="KAF8695502.1"/>
    </source>
</evidence>
<dbReference type="OrthoDB" id="73919at2759"/>
<evidence type="ECO:0000256" key="1">
    <source>
        <dbReference type="ARBA" id="ARBA00004123"/>
    </source>
</evidence>
<dbReference type="PANTHER" id="PTHR45933:SF3">
    <property type="entry name" value="OS07G0108500 PROTEIN"/>
    <property type="match status" value="1"/>
</dbReference>
<evidence type="ECO:0000256" key="4">
    <source>
        <dbReference type="ARBA" id="ARBA00022475"/>
    </source>
</evidence>
<dbReference type="PANTHER" id="PTHR45933">
    <property type="entry name" value="PROTEIN C2-DOMAIN ABA-RELATED 4"/>
    <property type="match status" value="1"/>
</dbReference>
<sequence>MSSLPGFLSVRVLRGINLVSRDAKGSDPYVVLNLDGQEVFDKDTFSKDDEMGDAEFDIEALMQIAGWTWMTSAAAPSSAPCARTGTAAWQNESHIIWENGQAVRISSSSSGMSRPASCTSSSMGQHPELVAFEDQMPTRDGDAVRNVDPMLPFVDLKPSAPTVVTEPSVTPFLRTYKRRPRPPSTAGAKGSRKTGLTPMRLDFDVVEGPLPPAASQRPLVSVPEVSCKHWEAA</sequence>
<comment type="caution">
    <text evidence="14">The sequence shown here is derived from an EMBL/GenBank/DDBJ whole genome shotgun (WGS) entry which is preliminary data.</text>
</comment>
<protein>
    <recommendedName>
        <fullName evidence="13">C2 domain-containing protein</fullName>
    </recommendedName>
</protein>
<dbReference type="GO" id="GO:0005634">
    <property type="term" value="C:nucleus"/>
    <property type="evidence" value="ECO:0007669"/>
    <property type="project" value="UniProtKB-SubCell"/>
</dbReference>
<evidence type="ECO:0000256" key="9">
    <source>
        <dbReference type="ARBA" id="ARBA00023136"/>
    </source>
</evidence>
<evidence type="ECO:0000256" key="7">
    <source>
        <dbReference type="ARBA" id="ARBA00022837"/>
    </source>
</evidence>
<dbReference type="InterPro" id="IPR000008">
    <property type="entry name" value="C2_dom"/>
</dbReference>
<evidence type="ECO:0000256" key="10">
    <source>
        <dbReference type="ARBA" id="ARBA00023242"/>
    </source>
</evidence>
<dbReference type="GO" id="GO:0046872">
    <property type="term" value="F:metal ion binding"/>
    <property type="evidence" value="ECO:0007669"/>
    <property type="project" value="UniProtKB-KW"/>
</dbReference>
<evidence type="ECO:0000256" key="2">
    <source>
        <dbReference type="ARBA" id="ARBA00004236"/>
    </source>
</evidence>
<evidence type="ECO:0000256" key="6">
    <source>
        <dbReference type="ARBA" id="ARBA00022723"/>
    </source>
</evidence>
<dbReference type="AlphaFoldDB" id="A0A835BLW1"/>
<evidence type="ECO:0000259" key="13">
    <source>
        <dbReference type="Pfam" id="PF00168"/>
    </source>
</evidence>
<keyword evidence="7" id="KW-0106">Calcium</keyword>
<proteinExistence type="inferred from homology"/>
<dbReference type="InterPro" id="IPR035892">
    <property type="entry name" value="C2_domain_sf"/>
</dbReference>
<keyword evidence="10" id="KW-0539">Nucleus</keyword>
<keyword evidence="4" id="KW-1003">Cell membrane</keyword>
<evidence type="ECO:0000256" key="8">
    <source>
        <dbReference type="ARBA" id="ARBA00023121"/>
    </source>
</evidence>
<keyword evidence="9" id="KW-0472">Membrane</keyword>
<evidence type="ECO:0000256" key="11">
    <source>
        <dbReference type="ARBA" id="ARBA00024037"/>
    </source>
</evidence>
<keyword evidence="15" id="KW-1185">Reference proteome</keyword>
<dbReference type="EMBL" id="JACEFO010001887">
    <property type="protein sequence ID" value="KAF8695502.1"/>
    <property type="molecule type" value="Genomic_DNA"/>
</dbReference>
<dbReference type="Pfam" id="PF00168">
    <property type="entry name" value="C2"/>
    <property type="match status" value="2"/>
</dbReference>
<gene>
    <name evidence="14" type="ORF">HU200_037431</name>
</gene>
<dbReference type="GO" id="GO:0005096">
    <property type="term" value="F:GTPase activator activity"/>
    <property type="evidence" value="ECO:0007669"/>
    <property type="project" value="UniProtKB-KW"/>
</dbReference>
<accession>A0A835BLW1</accession>
<evidence type="ECO:0000256" key="5">
    <source>
        <dbReference type="ARBA" id="ARBA00022682"/>
    </source>
</evidence>
<comment type="subcellular location">
    <subcellularLocation>
        <location evidence="2">Cell membrane</location>
    </subcellularLocation>
    <subcellularLocation>
        <location evidence="1">Nucleus</location>
    </subcellularLocation>
</comment>
<organism evidence="14 15">
    <name type="scientific">Digitaria exilis</name>
    <dbReference type="NCBI Taxonomy" id="1010633"/>
    <lineage>
        <taxon>Eukaryota</taxon>
        <taxon>Viridiplantae</taxon>
        <taxon>Streptophyta</taxon>
        <taxon>Embryophyta</taxon>
        <taxon>Tracheophyta</taxon>
        <taxon>Spermatophyta</taxon>
        <taxon>Magnoliopsida</taxon>
        <taxon>Liliopsida</taxon>
        <taxon>Poales</taxon>
        <taxon>Poaceae</taxon>
        <taxon>PACMAD clade</taxon>
        <taxon>Panicoideae</taxon>
        <taxon>Panicodae</taxon>
        <taxon>Paniceae</taxon>
        <taxon>Anthephorinae</taxon>
        <taxon>Digitaria</taxon>
    </lineage>
</organism>
<dbReference type="Proteomes" id="UP000636709">
    <property type="component" value="Unassembled WGS sequence"/>
</dbReference>
<dbReference type="GO" id="GO:0005886">
    <property type="term" value="C:plasma membrane"/>
    <property type="evidence" value="ECO:0007669"/>
    <property type="project" value="UniProtKB-SubCell"/>
</dbReference>
<feature type="region of interest" description="Disordered" evidence="12">
    <location>
        <begin position="175"/>
        <end position="198"/>
    </location>
</feature>
<comment type="similarity">
    <text evidence="11">Belongs to the plant CAR protein family.</text>
</comment>
<keyword evidence="8" id="KW-0446">Lipid-binding</keyword>
<name>A0A835BLW1_9POAL</name>